<evidence type="ECO:0000313" key="2">
    <source>
        <dbReference type="Proteomes" id="UP000499080"/>
    </source>
</evidence>
<organism evidence="1 2">
    <name type="scientific">Araneus ventricosus</name>
    <name type="common">Orbweaver spider</name>
    <name type="synonym">Epeira ventricosa</name>
    <dbReference type="NCBI Taxonomy" id="182803"/>
    <lineage>
        <taxon>Eukaryota</taxon>
        <taxon>Metazoa</taxon>
        <taxon>Ecdysozoa</taxon>
        <taxon>Arthropoda</taxon>
        <taxon>Chelicerata</taxon>
        <taxon>Arachnida</taxon>
        <taxon>Araneae</taxon>
        <taxon>Araneomorphae</taxon>
        <taxon>Entelegynae</taxon>
        <taxon>Araneoidea</taxon>
        <taxon>Araneidae</taxon>
        <taxon>Araneus</taxon>
    </lineage>
</organism>
<sequence length="153" mass="16974">MPNNTRGHPKCDVDFALRRDFASPRCQRCLTPSQWAGEAYIFDPNVDRTTDRSRKTIRGPPDLDRPPHGQSGLINCGLSVFNSLSEVWHLAPDPLSARLSFCLSSFLDSVVILSRKCPLSAGGRKGIEGLFFYISSLLPHLLSKYNRSRAGKG</sequence>
<comment type="caution">
    <text evidence="1">The sequence shown here is derived from an EMBL/GenBank/DDBJ whole genome shotgun (WGS) entry which is preliminary data.</text>
</comment>
<evidence type="ECO:0000313" key="1">
    <source>
        <dbReference type="EMBL" id="GBM55190.1"/>
    </source>
</evidence>
<dbReference type="AlphaFoldDB" id="A0A4Y2GND6"/>
<protein>
    <submittedName>
        <fullName evidence="1">Uncharacterized protein</fullName>
    </submittedName>
</protein>
<accession>A0A4Y2GND6</accession>
<dbReference type="Proteomes" id="UP000499080">
    <property type="component" value="Unassembled WGS sequence"/>
</dbReference>
<name>A0A4Y2GND6_ARAVE</name>
<proteinExistence type="predicted"/>
<reference evidence="1 2" key="1">
    <citation type="journal article" date="2019" name="Sci. Rep.">
        <title>Orb-weaving spider Araneus ventricosus genome elucidates the spidroin gene catalogue.</title>
        <authorList>
            <person name="Kono N."/>
            <person name="Nakamura H."/>
            <person name="Ohtoshi R."/>
            <person name="Moran D.A.P."/>
            <person name="Shinohara A."/>
            <person name="Yoshida Y."/>
            <person name="Fujiwara M."/>
            <person name="Mori M."/>
            <person name="Tomita M."/>
            <person name="Arakawa K."/>
        </authorList>
    </citation>
    <scope>NUCLEOTIDE SEQUENCE [LARGE SCALE GENOMIC DNA]</scope>
</reference>
<keyword evidence="2" id="KW-1185">Reference proteome</keyword>
<dbReference type="EMBL" id="BGPR01001489">
    <property type="protein sequence ID" value="GBM55190.1"/>
    <property type="molecule type" value="Genomic_DNA"/>
</dbReference>
<gene>
    <name evidence="1" type="ORF">AVEN_182142_1</name>
</gene>